<sequence>MSHPIVHDDQDSDHNIVLKPKPRRPFELSSPPPSAPSTPPAEQTSFPPSYLQPSTQRNMAHATDGAETPSRTKSFLNLTSSTLFGIYQPTGYSTERDERSAPYGETTPWTGNTPWGTGAQTPAEQSPSGREGPIDWSRARLPEAAFQNGINGNKLRRKSAAPPQQRPRRGFRATILPVAARTLIMFTIGVGYALMITHLHDHRGIAPVQVNLNRGSWTYLAMWGCAGVLLGEALPWADRFWESDGSEHTTSSINTPQRKDRGLDGWMDVVRAIGAFVGIAFAIRKLPWQSSLQLSLTLALANPALWYLIDRSPPGFILSSFFALVGTAVLLGINPALVPEPSPAQVLRRLVARNGGGNGTAMVREEDLMLGVFSPESVGVATWIASVLFTNVSILTKLTTMTTE</sequence>
<keyword evidence="5 8" id="KW-1133">Transmembrane helix</keyword>
<evidence type="ECO:0000256" key="5">
    <source>
        <dbReference type="ARBA" id="ARBA00022989"/>
    </source>
</evidence>
<keyword evidence="3 8" id="KW-0812">Transmembrane</keyword>
<reference evidence="9" key="1">
    <citation type="submission" date="2023-04" db="EMBL/GenBank/DDBJ databases">
        <title>Black Yeasts Isolated from many extreme environments.</title>
        <authorList>
            <person name="Coleine C."/>
            <person name="Stajich J.E."/>
            <person name="Selbmann L."/>
        </authorList>
    </citation>
    <scope>NUCLEOTIDE SEQUENCE</scope>
    <source>
        <strain evidence="9">CCFEE 5312</strain>
    </source>
</reference>
<dbReference type="Pfam" id="PF07281">
    <property type="entry name" value="INSIG"/>
    <property type="match status" value="1"/>
</dbReference>
<comment type="similarity">
    <text evidence="2">Belongs to the INSIG family.</text>
</comment>
<evidence type="ECO:0000313" key="10">
    <source>
        <dbReference type="Proteomes" id="UP001271007"/>
    </source>
</evidence>
<feature type="compositionally biased region" description="Polar residues" evidence="7">
    <location>
        <begin position="42"/>
        <end position="58"/>
    </location>
</feature>
<feature type="transmembrane region" description="Helical" evidence="8">
    <location>
        <begin position="175"/>
        <end position="196"/>
    </location>
</feature>
<gene>
    <name evidence="9" type="ORF">LTR09_010452</name>
</gene>
<feature type="compositionally biased region" description="Low complexity" evidence="7">
    <location>
        <begin position="104"/>
        <end position="118"/>
    </location>
</feature>
<feature type="transmembrane region" description="Helical" evidence="8">
    <location>
        <begin position="216"/>
        <end position="237"/>
    </location>
</feature>
<name>A0AAJ0DDG3_9PEZI</name>
<dbReference type="PANTHER" id="PTHR15301">
    <property type="entry name" value="INSULIN-INDUCED GENE 1"/>
    <property type="match status" value="1"/>
</dbReference>
<proteinExistence type="inferred from homology"/>
<evidence type="ECO:0000256" key="6">
    <source>
        <dbReference type="ARBA" id="ARBA00023136"/>
    </source>
</evidence>
<feature type="compositionally biased region" description="Basic and acidic residues" evidence="7">
    <location>
        <begin position="1"/>
        <end position="16"/>
    </location>
</feature>
<feature type="transmembrane region" description="Helical" evidence="8">
    <location>
        <begin position="378"/>
        <end position="398"/>
    </location>
</feature>
<dbReference type="AlphaFoldDB" id="A0AAJ0DDG3"/>
<protein>
    <submittedName>
        <fullName evidence="9">Uncharacterized protein</fullName>
    </submittedName>
</protein>
<comment type="caution">
    <text evidence="9">The sequence shown here is derived from an EMBL/GenBank/DDBJ whole genome shotgun (WGS) entry which is preliminary data.</text>
</comment>
<evidence type="ECO:0000313" key="9">
    <source>
        <dbReference type="EMBL" id="KAK3048113.1"/>
    </source>
</evidence>
<evidence type="ECO:0000256" key="7">
    <source>
        <dbReference type="SAM" id="MobiDB-lite"/>
    </source>
</evidence>
<evidence type="ECO:0000256" key="2">
    <source>
        <dbReference type="ARBA" id="ARBA00007475"/>
    </source>
</evidence>
<dbReference type="EMBL" id="JAWDJX010000052">
    <property type="protein sequence ID" value="KAK3048113.1"/>
    <property type="molecule type" value="Genomic_DNA"/>
</dbReference>
<evidence type="ECO:0000256" key="8">
    <source>
        <dbReference type="SAM" id="Phobius"/>
    </source>
</evidence>
<dbReference type="Proteomes" id="UP001271007">
    <property type="component" value="Unassembled WGS sequence"/>
</dbReference>
<dbReference type="GO" id="GO:0005789">
    <property type="term" value="C:endoplasmic reticulum membrane"/>
    <property type="evidence" value="ECO:0007669"/>
    <property type="project" value="UniProtKB-SubCell"/>
</dbReference>
<feature type="region of interest" description="Disordered" evidence="7">
    <location>
        <begin position="1"/>
        <end position="72"/>
    </location>
</feature>
<dbReference type="PANTHER" id="PTHR15301:SF3">
    <property type="entry name" value="PROTEIN NSG1-RELATED"/>
    <property type="match status" value="1"/>
</dbReference>
<organism evidence="9 10">
    <name type="scientific">Extremus antarcticus</name>
    <dbReference type="NCBI Taxonomy" id="702011"/>
    <lineage>
        <taxon>Eukaryota</taxon>
        <taxon>Fungi</taxon>
        <taxon>Dikarya</taxon>
        <taxon>Ascomycota</taxon>
        <taxon>Pezizomycotina</taxon>
        <taxon>Dothideomycetes</taxon>
        <taxon>Dothideomycetidae</taxon>
        <taxon>Mycosphaerellales</taxon>
        <taxon>Extremaceae</taxon>
        <taxon>Extremus</taxon>
    </lineage>
</organism>
<evidence type="ECO:0000256" key="3">
    <source>
        <dbReference type="ARBA" id="ARBA00022692"/>
    </source>
</evidence>
<feature type="compositionally biased region" description="Polar residues" evidence="7">
    <location>
        <begin position="119"/>
        <end position="128"/>
    </location>
</feature>
<keyword evidence="6 8" id="KW-0472">Membrane</keyword>
<feature type="transmembrane region" description="Helical" evidence="8">
    <location>
        <begin position="316"/>
        <end position="337"/>
    </location>
</feature>
<evidence type="ECO:0000256" key="1">
    <source>
        <dbReference type="ARBA" id="ARBA00004477"/>
    </source>
</evidence>
<feature type="region of interest" description="Disordered" evidence="7">
    <location>
        <begin position="147"/>
        <end position="169"/>
    </location>
</feature>
<feature type="transmembrane region" description="Helical" evidence="8">
    <location>
        <begin position="290"/>
        <end position="309"/>
    </location>
</feature>
<keyword evidence="4" id="KW-0256">Endoplasmic reticulum</keyword>
<feature type="compositionally biased region" description="Pro residues" evidence="7">
    <location>
        <begin position="30"/>
        <end position="39"/>
    </location>
</feature>
<feature type="region of interest" description="Disordered" evidence="7">
    <location>
        <begin position="90"/>
        <end position="135"/>
    </location>
</feature>
<dbReference type="GO" id="GO:0016126">
    <property type="term" value="P:sterol biosynthetic process"/>
    <property type="evidence" value="ECO:0007669"/>
    <property type="project" value="TreeGrafter"/>
</dbReference>
<comment type="subcellular location">
    <subcellularLocation>
        <location evidence="1">Endoplasmic reticulum membrane</location>
        <topology evidence="1">Multi-pass membrane protein</topology>
    </subcellularLocation>
</comment>
<evidence type="ECO:0000256" key="4">
    <source>
        <dbReference type="ARBA" id="ARBA00022824"/>
    </source>
</evidence>
<accession>A0AAJ0DDG3</accession>
<keyword evidence="10" id="KW-1185">Reference proteome</keyword>
<dbReference type="InterPro" id="IPR025929">
    <property type="entry name" value="INSIG_fam"/>
</dbReference>